<dbReference type="OrthoDB" id="9805696at2"/>
<dbReference type="GO" id="GO:0005829">
    <property type="term" value="C:cytosol"/>
    <property type="evidence" value="ECO:0007669"/>
    <property type="project" value="TreeGrafter"/>
</dbReference>
<dbReference type="SMART" id="SM00487">
    <property type="entry name" value="DEXDc"/>
    <property type="match status" value="1"/>
</dbReference>
<keyword evidence="6 11" id="KW-0067">ATP-binding</keyword>
<dbReference type="GO" id="GO:0016887">
    <property type="term" value="F:ATP hydrolysis activity"/>
    <property type="evidence" value="ECO:0007669"/>
    <property type="project" value="RHEA"/>
</dbReference>
<comment type="catalytic activity">
    <reaction evidence="8">
        <text>ATP + H2O = ADP + phosphate + H(+)</text>
        <dbReference type="Rhea" id="RHEA:13065"/>
        <dbReference type="ChEBI" id="CHEBI:15377"/>
        <dbReference type="ChEBI" id="CHEBI:15378"/>
        <dbReference type="ChEBI" id="CHEBI:30616"/>
        <dbReference type="ChEBI" id="CHEBI:43474"/>
        <dbReference type="ChEBI" id="CHEBI:456216"/>
        <dbReference type="EC" id="3.6.4.13"/>
    </reaction>
</comment>
<evidence type="ECO:0000259" key="14">
    <source>
        <dbReference type="PROSITE" id="PS51194"/>
    </source>
</evidence>
<dbReference type="InterPro" id="IPR014001">
    <property type="entry name" value="Helicase_ATP-bd"/>
</dbReference>
<evidence type="ECO:0000259" key="13">
    <source>
        <dbReference type="PROSITE" id="PS51192"/>
    </source>
</evidence>
<dbReference type="PANTHER" id="PTHR47959:SF13">
    <property type="entry name" value="ATP-DEPENDENT RNA HELICASE RHLE"/>
    <property type="match status" value="1"/>
</dbReference>
<evidence type="ECO:0000256" key="7">
    <source>
        <dbReference type="ARBA" id="ARBA00038437"/>
    </source>
</evidence>
<feature type="region of interest" description="Disordered" evidence="12">
    <location>
        <begin position="369"/>
        <end position="432"/>
    </location>
</feature>
<keyword evidence="4 11" id="KW-0378">Hydrolase</keyword>
<dbReference type="PROSITE" id="PS51192">
    <property type="entry name" value="HELICASE_ATP_BIND_1"/>
    <property type="match status" value="1"/>
</dbReference>
<dbReference type="PROSITE" id="PS51194">
    <property type="entry name" value="HELICASE_CTER"/>
    <property type="match status" value="1"/>
</dbReference>
<evidence type="ECO:0000256" key="5">
    <source>
        <dbReference type="ARBA" id="ARBA00022806"/>
    </source>
</evidence>
<dbReference type="EMBL" id="SJPT01000003">
    <property type="protein sequence ID" value="TWU24425.1"/>
    <property type="molecule type" value="Genomic_DNA"/>
</dbReference>
<organism evidence="16 17">
    <name type="scientific">Novipirellula galeiformis</name>
    <dbReference type="NCBI Taxonomy" id="2528004"/>
    <lineage>
        <taxon>Bacteria</taxon>
        <taxon>Pseudomonadati</taxon>
        <taxon>Planctomycetota</taxon>
        <taxon>Planctomycetia</taxon>
        <taxon>Pirellulales</taxon>
        <taxon>Pirellulaceae</taxon>
        <taxon>Novipirellula</taxon>
    </lineage>
</organism>
<feature type="compositionally biased region" description="Basic residues" evidence="12">
    <location>
        <begin position="420"/>
        <end position="432"/>
    </location>
</feature>
<dbReference type="PROSITE" id="PS51195">
    <property type="entry name" value="Q_MOTIF"/>
    <property type="match status" value="1"/>
</dbReference>
<dbReference type="InterPro" id="IPR044742">
    <property type="entry name" value="DEAD/DEAH_RhlB"/>
</dbReference>
<dbReference type="AlphaFoldDB" id="A0A5C6CJZ8"/>
<evidence type="ECO:0000256" key="10">
    <source>
        <dbReference type="PROSITE-ProRule" id="PRU00552"/>
    </source>
</evidence>
<dbReference type="RefSeq" id="WP_146594595.1">
    <property type="nucleotide sequence ID" value="NZ_SJPT01000003.1"/>
</dbReference>
<evidence type="ECO:0000259" key="15">
    <source>
        <dbReference type="PROSITE" id="PS51195"/>
    </source>
</evidence>
<evidence type="ECO:0000313" key="16">
    <source>
        <dbReference type="EMBL" id="TWU24425.1"/>
    </source>
</evidence>
<dbReference type="Pfam" id="PF00271">
    <property type="entry name" value="Helicase_C"/>
    <property type="match status" value="1"/>
</dbReference>
<dbReference type="Proteomes" id="UP000316304">
    <property type="component" value="Unassembled WGS sequence"/>
</dbReference>
<dbReference type="PROSITE" id="PS00039">
    <property type="entry name" value="DEAD_ATP_HELICASE"/>
    <property type="match status" value="1"/>
</dbReference>
<dbReference type="InterPro" id="IPR011545">
    <property type="entry name" value="DEAD/DEAH_box_helicase_dom"/>
</dbReference>
<accession>A0A5C6CJZ8</accession>
<feature type="domain" description="Helicase C-terminal" evidence="14">
    <location>
        <begin position="219"/>
        <end position="383"/>
    </location>
</feature>
<dbReference type="Pfam" id="PF00270">
    <property type="entry name" value="DEAD"/>
    <property type="match status" value="1"/>
</dbReference>
<reference evidence="16 17" key="1">
    <citation type="submission" date="2019-02" db="EMBL/GenBank/DDBJ databases">
        <title>Deep-cultivation of Planctomycetes and their phenomic and genomic characterization uncovers novel biology.</title>
        <authorList>
            <person name="Wiegand S."/>
            <person name="Jogler M."/>
            <person name="Boedeker C."/>
            <person name="Pinto D."/>
            <person name="Vollmers J."/>
            <person name="Rivas-Marin E."/>
            <person name="Kohn T."/>
            <person name="Peeters S.H."/>
            <person name="Heuer A."/>
            <person name="Rast P."/>
            <person name="Oberbeckmann S."/>
            <person name="Bunk B."/>
            <person name="Jeske O."/>
            <person name="Meyerdierks A."/>
            <person name="Storesund J.E."/>
            <person name="Kallscheuer N."/>
            <person name="Luecker S."/>
            <person name="Lage O.M."/>
            <person name="Pohl T."/>
            <person name="Merkel B.J."/>
            <person name="Hornburger P."/>
            <person name="Mueller R.-W."/>
            <person name="Bruemmer F."/>
            <person name="Labrenz M."/>
            <person name="Spormann A.M."/>
            <person name="Op Den Camp H."/>
            <person name="Overmann J."/>
            <person name="Amann R."/>
            <person name="Jetten M.S.M."/>
            <person name="Mascher T."/>
            <person name="Medema M.H."/>
            <person name="Devos D.P."/>
            <person name="Kaster A.-K."/>
            <person name="Ovreas L."/>
            <person name="Rohde M."/>
            <person name="Galperin M.Y."/>
            <person name="Jogler C."/>
        </authorList>
    </citation>
    <scope>NUCLEOTIDE SEQUENCE [LARGE SCALE GENOMIC DNA]</scope>
    <source>
        <strain evidence="16 17">Pla52o</strain>
    </source>
</reference>
<evidence type="ECO:0000256" key="6">
    <source>
        <dbReference type="ARBA" id="ARBA00022840"/>
    </source>
</evidence>
<evidence type="ECO:0000256" key="4">
    <source>
        <dbReference type="ARBA" id="ARBA00022801"/>
    </source>
</evidence>
<evidence type="ECO:0000313" key="17">
    <source>
        <dbReference type="Proteomes" id="UP000316304"/>
    </source>
</evidence>
<evidence type="ECO:0000256" key="3">
    <source>
        <dbReference type="ARBA" id="ARBA00022741"/>
    </source>
</evidence>
<gene>
    <name evidence="16" type="primary">rhlE</name>
    <name evidence="16" type="ORF">Pla52o_23520</name>
</gene>
<evidence type="ECO:0000256" key="1">
    <source>
        <dbReference type="ARBA" id="ARBA00012552"/>
    </source>
</evidence>
<dbReference type="SMART" id="SM00490">
    <property type="entry name" value="HELICc"/>
    <property type="match status" value="1"/>
</dbReference>
<feature type="domain" description="DEAD-box RNA helicase Q" evidence="15">
    <location>
        <begin position="2"/>
        <end position="30"/>
    </location>
</feature>
<dbReference type="SUPFAM" id="SSF52540">
    <property type="entry name" value="P-loop containing nucleoside triphosphate hydrolases"/>
    <property type="match status" value="1"/>
</dbReference>
<dbReference type="GO" id="GO:0009266">
    <property type="term" value="P:response to temperature stimulus"/>
    <property type="evidence" value="ECO:0007669"/>
    <property type="project" value="UniProtKB-ARBA"/>
</dbReference>
<dbReference type="CDD" id="cd00268">
    <property type="entry name" value="DEADc"/>
    <property type="match status" value="1"/>
</dbReference>
<dbReference type="FunFam" id="3.40.50.300:FF:000108">
    <property type="entry name" value="ATP-dependent RNA helicase RhlE"/>
    <property type="match status" value="1"/>
</dbReference>
<comment type="caution">
    <text evidence="16">The sequence shown here is derived from an EMBL/GenBank/DDBJ whole genome shotgun (WGS) entry which is preliminary data.</text>
</comment>
<feature type="short sequence motif" description="Q motif" evidence="10">
    <location>
        <begin position="2"/>
        <end position="30"/>
    </location>
</feature>
<evidence type="ECO:0000256" key="11">
    <source>
        <dbReference type="RuleBase" id="RU000492"/>
    </source>
</evidence>
<evidence type="ECO:0000256" key="9">
    <source>
        <dbReference type="ARBA" id="ARBA00074363"/>
    </source>
</evidence>
<comment type="similarity">
    <text evidence="7 11">Belongs to the DEAD box helicase family.</text>
</comment>
<evidence type="ECO:0000256" key="8">
    <source>
        <dbReference type="ARBA" id="ARBA00047984"/>
    </source>
</evidence>
<protein>
    <recommendedName>
        <fullName evidence="9">DEAD-box ATP-dependent RNA helicase RhpA</fullName>
        <ecNumber evidence="1">3.6.4.13</ecNumber>
    </recommendedName>
</protein>
<dbReference type="GO" id="GO:0005524">
    <property type="term" value="F:ATP binding"/>
    <property type="evidence" value="ECO:0007669"/>
    <property type="project" value="UniProtKB-KW"/>
</dbReference>
<feature type="domain" description="Helicase ATP-binding" evidence="13">
    <location>
        <begin position="33"/>
        <end position="208"/>
    </location>
</feature>
<proteinExistence type="inferred from homology"/>
<sequence length="432" mass="47376">MKTFDELDLIAPLKRAISDENYTTPTPIQAQTIPAALQGRDVLGCAQTGTGKTAAFALPILNLIGAEHRKAAPNRPQVLVLAPTRELAIQIGESFATYGKHLRLRHVLVYGGVSQGNQVRALNRGAHILVATPGRLIDLMDQGHIDLRQLEMFVLDEADRMLDMGFLPALRRIISELPQRRQSLFFSATMPPKITDLSQSLLRDPVTVNVTPKSTSVERIEQQLYFVEKGGKQKLLEKIIGGESASRAIVFTRTKRGANVLAEKLDNNGIRAVAIHGNKSQSARQRALEAFRRNKVQVLVATDVAARGIDIDGVTHVVNYDIPNEPESYVHRIGRTGRAGAEGIAISFCSDAERGELREIEKFIGMKLPLAPDQPPQQPRDPNAPKNPQSKGARRSPYRGGGRGKGGNYGASGEQSNAGRRPRRKQRAKQIN</sequence>
<dbReference type="GO" id="GO:0003724">
    <property type="term" value="F:RNA helicase activity"/>
    <property type="evidence" value="ECO:0007669"/>
    <property type="project" value="UniProtKB-EC"/>
</dbReference>
<dbReference type="InterPro" id="IPR014014">
    <property type="entry name" value="RNA_helicase_DEAD_Q_motif"/>
</dbReference>
<feature type="compositionally biased region" description="Gly residues" evidence="12">
    <location>
        <begin position="399"/>
        <end position="410"/>
    </location>
</feature>
<dbReference type="InterPro" id="IPR027417">
    <property type="entry name" value="P-loop_NTPase"/>
</dbReference>
<name>A0A5C6CJZ8_9BACT</name>
<dbReference type="InterPro" id="IPR001650">
    <property type="entry name" value="Helicase_C-like"/>
</dbReference>
<dbReference type="GO" id="GO:0003676">
    <property type="term" value="F:nucleic acid binding"/>
    <property type="evidence" value="ECO:0007669"/>
    <property type="project" value="InterPro"/>
</dbReference>
<dbReference type="Gene3D" id="3.40.50.300">
    <property type="entry name" value="P-loop containing nucleotide triphosphate hydrolases"/>
    <property type="match status" value="2"/>
</dbReference>
<keyword evidence="17" id="KW-1185">Reference proteome</keyword>
<keyword evidence="2" id="KW-0963">Cytoplasm</keyword>
<keyword evidence="5 11" id="KW-0347">Helicase</keyword>
<dbReference type="InterPro" id="IPR050079">
    <property type="entry name" value="DEAD_box_RNA_helicase"/>
</dbReference>
<evidence type="ECO:0000256" key="2">
    <source>
        <dbReference type="ARBA" id="ARBA00022490"/>
    </source>
</evidence>
<dbReference type="InterPro" id="IPR000629">
    <property type="entry name" value="RNA-helicase_DEAD-box_CS"/>
</dbReference>
<dbReference type="CDD" id="cd18787">
    <property type="entry name" value="SF2_C_DEAD"/>
    <property type="match status" value="1"/>
</dbReference>
<dbReference type="PANTHER" id="PTHR47959">
    <property type="entry name" value="ATP-DEPENDENT RNA HELICASE RHLE-RELATED"/>
    <property type="match status" value="1"/>
</dbReference>
<dbReference type="EC" id="3.6.4.13" evidence="1"/>
<keyword evidence="3 11" id="KW-0547">Nucleotide-binding</keyword>
<dbReference type="GO" id="GO:0042255">
    <property type="term" value="P:ribosome assembly"/>
    <property type="evidence" value="ECO:0007669"/>
    <property type="project" value="UniProtKB-ARBA"/>
</dbReference>
<evidence type="ECO:0000256" key="12">
    <source>
        <dbReference type="SAM" id="MobiDB-lite"/>
    </source>
</evidence>